<protein>
    <recommendedName>
        <fullName evidence="1">DUF4367 domain-containing protein</fullName>
    </recommendedName>
</protein>
<accession>A0A419SLU4</accession>
<gene>
    <name evidence="2" type="ORF">BEP19_04175</name>
</gene>
<dbReference type="InterPro" id="IPR025377">
    <property type="entry name" value="DUF4367"/>
</dbReference>
<evidence type="ECO:0000313" key="3">
    <source>
        <dbReference type="Proteomes" id="UP000284219"/>
    </source>
</evidence>
<proteinExistence type="predicted"/>
<sequence length="163" mass="18970">MIKKVGLLFLVIPIVVFNLTMTAFSEDIPSQDIEKPSVNGDSEVDEIRKKMNFKTFTPQLESKWLSNVKVESRNIDEIPDTFILTYQDHQQSELLHIRQREAPESMSYIQDQGEIVNISGNDGRLLSDGKFYWLQWIQDGTLLYMYSERLTKDDMLNTARSMQ</sequence>
<dbReference type="Proteomes" id="UP000284219">
    <property type="component" value="Unassembled WGS sequence"/>
</dbReference>
<keyword evidence="3" id="KW-1185">Reference proteome</keyword>
<evidence type="ECO:0000313" key="2">
    <source>
        <dbReference type="EMBL" id="RKD25031.1"/>
    </source>
</evidence>
<comment type="caution">
    <text evidence="2">The sequence shown here is derived from an EMBL/GenBank/DDBJ whole genome shotgun (WGS) entry which is preliminary data.</text>
</comment>
<reference evidence="2 3" key="1">
    <citation type="submission" date="2016-08" db="EMBL/GenBank/DDBJ databases">
        <title>Novel Firmicute Genomes.</title>
        <authorList>
            <person name="Poppleton D.I."/>
            <person name="Gribaldo S."/>
        </authorList>
    </citation>
    <scope>NUCLEOTIDE SEQUENCE [LARGE SCALE GENOMIC DNA]</scope>
    <source>
        <strain evidence="2 3">RAOx-1</strain>
    </source>
</reference>
<organism evidence="2 3">
    <name type="scientific">Ammoniphilus oxalaticus</name>
    <dbReference type="NCBI Taxonomy" id="66863"/>
    <lineage>
        <taxon>Bacteria</taxon>
        <taxon>Bacillati</taxon>
        <taxon>Bacillota</taxon>
        <taxon>Bacilli</taxon>
        <taxon>Bacillales</taxon>
        <taxon>Paenibacillaceae</taxon>
        <taxon>Aneurinibacillus group</taxon>
        <taxon>Ammoniphilus</taxon>
    </lineage>
</organism>
<dbReference type="EMBL" id="MCHY01000007">
    <property type="protein sequence ID" value="RKD25031.1"/>
    <property type="molecule type" value="Genomic_DNA"/>
</dbReference>
<dbReference type="RefSeq" id="WP_170145277.1">
    <property type="nucleotide sequence ID" value="NZ_MCHY01000007.1"/>
</dbReference>
<evidence type="ECO:0000259" key="1">
    <source>
        <dbReference type="Pfam" id="PF14285"/>
    </source>
</evidence>
<dbReference type="Pfam" id="PF14285">
    <property type="entry name" value="DUF4367"/>
    <property type="match status" value="1"/>
</dbReference>
<name>A0A419SLU4_9BACL</name>
<feature type="domain" description="DUF4367" evidence="1">
    <location>
        <begin position="69"/>
        <end position="162"/>
    </location>
</feature>
<dbReference type="AlphaFoldDB" id="A0A419SLU4"/>